<organism evidence="1 2">
    <name type="scientific">Irpex rosettiformis</name>
    <dbReference type="NCBI Taxonomy" id="378272"/>
    <lineage>
        <taxon>Eukaryota</taxon>
        <taxon>Fungi</taxon>
        <taxon>Dikarya</taxon>
        <taxon>Basidiomycota</taxon>
        <taxon>Agaricomycotina</taxon>
        <taxon>Agaricomycetes</taxon>
        <taxon>Polyporales</taxon>
        <taxon>Irpicaceae</taxon>
        <taxon>Irpex</taxon>
    </lineage>
</organism>
<sequence>MGFSVSLNYGLKICLVMVVLVEAMGSHDVWPTIKVTYTGRRCCEARRFYLIERLLGVTTHRHIFIYLRREESVT</sequence>
<gene>
    <name evidence="1" type="ORF">BDY19DRAFT_960500</name>
</gene>
<comment type="caution">
    <text evidence="1">The sequence shown here is derived from an EMBL/GenBank/DDBJ whole genome shotgun (WGS) entry which is preliminary data.</text>
</comment>
<proteinExistence type="predicted"/>
<dbReference type="EMBL" id="MU274923">
    <property type="protein sequence ID" value="KAI0086552.1"/>
    <property type="molecule type" value="Genomic_DNA"/>
</dbReference>
<evidence type="ECO:0000313" key="2">
    <source>
        <dbReference type="Proteomes" id="UP001055072"/>
    </source>
</evidence>
<evidence type="ECO:0000313" key="1">
    <source>
        <dbReference type="EMBL" id="KAI0086552.1"/>
    </source>
</evidence>
<keyword evidence="2" id="KW-1185">Reference proteome</keyword>
<reference evidence="1" key="1">
    <citation type="journal article" date="2021" name="Environ. Microbiol.">
        <title>Gene family expansions and transcriptome signatures uncover fungal adaptations to wood decay.</title>
        <authorList>
            <person name="Hage H."/>
            <person name="Miyauchi S."/>
            <person name="Viragh M."/>
            <person name="Drula E."/>
            <person name="Min B."/>
            <person name="Chaduli D."/>
            <person name="Navarro D."/>
            <person name="Favel A."/>
            <person name="Norest M."/>
            <person name="Lesage-Meessen L."/>
            <person name="Balint B."/>
            <person name="Merenyi Z."/>
            <person name="de Eugenio L."/>
            <person name="Morin E."/>
            <person name="Martinez A.T."/>
            <person name="Baldrian P."/>
            <person name="Stursova M."/>
            <person name="Martinez M.J."/>
            <person name="Novotny C."/>
            <person name="Magnuson J.K."/>
            <person name="Spatafora J.W."/>
            <person name="Maurice S."/>
            <person name="Pangilinan J."/>
            <person name="Andreopoulos W."/>
            <person name="LaButti K."/>
            <person name="Hundley H."/>
            <person name="Na H."/>
            <person name="Kuo A."/>
            <person name="Barry K."/>
            <person name="Lipzen A."/>
            <person name="Henrissat B."/>
            <person name="Riley R."/>
            <person name="Ahrendt S."/>
            <person name="Nagy L.G."/>
            <person name="Grigoriev I.V."/>
            <person name="Martin F."/>
            <person name="Rosso M.N."/>
        </authorList>
    </citation>
    <scope>NUCLEOTIDE SEQUENCE</scope>
    <source>
        <strain evidence="1">CBS 384.51</strain>
    </source>
</reference>
<name>A0ACB8TWX3_9APHY</name>
<dbReference type="Proteomes" id="UP001055072">
    <property type="component" value="Unassembled WGS sequence"/>
</dbReference>
<protein>
    <submittedName>
        <fullName evidence="1">Uncharacterized protein</fullName>
    </submittedName>
</protein>
<accession>A0ACB8TWX3</accession>